<keyword evidence="2" id="KW-0812">Transmembrane</keyword>
<keyword evidence="2" id="KW-0472">Membrane</keyword>
<evidence type="ECO:0000313" key="3">
    <source>
        <dbReference type="EMBL" id="NEU77413.1"/>
    </source>
</evidence>
<feature type="transmembrane region" description="Helical" evidence="2">
    <location>
        <begin position="147"/>
        <end position="170"/>
    </location>
</feature>
<proteinExistence type="predicted"/>
<reference evidence="3 4" key="1">
    <citation type="journal article" date="2015" name="Genome Announc.">
        <title>Draft Genome Sequence of Cyanobacterium Hassallia byssoidea Strain VB512170, Isolated from Monuments in India.</title>
        <authorList>
            <person name="Singh D."/>
            <person name="Chandrababunaidu M.M."/>
            <person name="Panda A."/>
            <person name="Sen D."/>
            <person name="Bhattacharyya S."/>
            <person name="Adhikary S.P."/>
            <person name="Tripathy S."/>
        </authorList>
    </citation>
    <scope>NUCLEOTIDE SEQUENCE [LARGE SCALE GENOMIC DNA]</scope>
    <source>
        <strain evidence="3 4">VB512170</strain>
    </source>
</reference>
<keyword evidence="1" id="KW-0175">Coiled coil</keyword>
<feature type="coiled-coil region" evidence="1">
    <location>
        <begin position="202"/>
        <end position="236"/>
    </location>
</feature>
<dbReference type="AlphaFoldDB" id="A0A846HL46"/>
<evidence type="ECO:0000256" key="2">
    <source>
        <dbReference type="SAM" id="Phobius"/>
    </source>
</evidence>
<keyword evidence="2" id="KW-1133">Transmembrane helix</keyword>
<dbReference type="EMBL" id="JTCM02000193">
    <property type="protein sequence ID" value="NEU77413.1"/>
    <property type="molecule type" value="Genomic_DNA"/>
</dbReference>
<keyword evidence="4" id="KW-1185">Reference proteome</keyword>
<name>A0A846HL46_9CYAN</name>
<gene>
    <name evidence="3" type="ORF">PI95_034355</name>
</gene>
<protein>
    <submittedName>
        <fullName evidence="3">Uncharacterized protein</fullName>
    </submittedName>
</protein>
<comment type="caution">
    <text evidence="3">The sequence shown here is derived from an EMBL/GenBank/DDBJ whole genome shotgun (WGS) entry which is preliminary data.</text>
</comment>
<dbReference type="Proteomes" id="UP000031549">
    <property type="component" value="Unassembled WGS sequence"/>
</dbReference>
<evidence type="ECO:0000256" key="1">
    <source>
        <dbReference type="SAM" id="Coils"/>
    </source>
</evidence>
<organism evidence="3 4">
    <name type="scientific">Hassallia byssoidea VB512170</name>
    <dbReference type="NCBI Taxonomy" id="1304833"/>
    <lineage>
        <taxon>Bacteria</taxon>
        <taxon>Bacillati</taxon>
        <taxon>Cyanobacteriota</taxon>
        <taxon>Cyanophyceae</taxon>
        <taxon>Nostocales</taxon>
        <taxon>Tolypothrichaceae</taxon>
        <taxon>Hassallia</taxon>
    </lineage>
</organism>
<accession>A0A846HL46</accession>
<evidence type="ECO:0000313" key="4">
    <source>
        <dbReference type="Proteomes" id="UP000031549"/>
    </source>
</evidence>
<feature type="transmembrane region" description="Helical" evidence="2">
    <location>
        <begin position="120"/>
        <end position="141"/>
    </location>
</feature>
<sequence>MQNLSIDINLLREKFPHFQQAKDYVYQSVDSLTKSAQQVGESWKQTATTATDKAIDSVSTTVEQAKSSLEQSWQNADQIKNTTSRAVEVAIASSMNDWLTQHPAIFRIVQILAWASNHPIISLVILLLVIAIASSIIKAIVRLIETASWSILQVPFKLLFALIKVSFFSFTKVSNIALKKLTSPQPVKNLPALPPATSPEIYKDKQQRLTEISVRLEAIQIEQKQLLQEATELLATDAIEMKKQDVNLG</sequence>